<protein>
    <submittedName>
        <fullName evidence="3">Transferase hexapeptide repeat containing protein</fullName>
    </submittedName>
</protein>
<keyword evidence="2" id="KW-0812">Transmembrane</keyword>
<name>A0ABQ0I2L2_9ALTE</name>
<dbReference type="CDD" id="cd04647">
    <property type="entry name" value="LbH_MAT_like"/>
    <property type="match status" value="1"/>
</dbReference>
<dbReference type="PANTHER" id="PTHR43300">
    <property type="entry name" value="ACETYLTRANSFERASE"/>
    <property type="match status" value="1"/>
</dbReference>
<accession>A0ABQ0I2L2</accession>
<dbReference type="InterPro" id="IPR011004">
    <property type="entry name" value="Trimer_LpxA-like_sf"/>
</dbReference>
<dbReference type="Proteomes" id="UP000008372">
    <property type="component" value="Unassembled WGS sequence"/>
</dbReference>
<evidence type="ECO:0000313" key="4">
    <source>
        <dbReference type="Proteomes" id="UP000008372"/>
    </source>
</evidence>
<evidence type="ECO:0000256" key="2">
    <source>
        <dbReference type="SAM" id="Phobius"/>
    </source>
</evidence>
<comment type="similarity">
    <text evidence="1">Belongs to the transferase hexapeptide repeat family.</text>
</comment>
<evidence type="ECO:0000313" key="3">
    <source>
        <dbReference type="EMBL" id="GAC03574.1"/>
    </source>
</evidence>
<dbReference type="RefSeq" id="WP_008302410.1">
    <property type="nucleotide sequence ID" value="NZ_BAEK01000013.1"/>
</dbReference>
<dbReference type="Pfam" id="PF00132">
    <property type="entry name" value="Hexapep"/>
    <property type="match status" value="1"/>
</dbReference>
<gene>
    <name evidence="3" type="ORF">GAGA_0711</name>
</gene>
<proteinExistence type="inferred from homology"/>
<feature type="transmembrane region" description="Helical" evidence="2">
    <location>
        <begin position="7"/>
        <end position="27"/>
    </location>
</feature>
<dbReference type="SUPFAM" id="SSF51161">
    <property type="entry name" value="Trimeric LpxA-like enzymes"/>
    <property type="match status" value="1"/>
</dbReference>
<dbReference type="EMBL" id="BAEK01000013">
    <property type="protein sequence ID" value="GAC03574.1"/>
    <property type="molecule type" value="Genomic_DNA"/>
</dbReference>
<dbReference type="InterPro" id="IPR001451">
    <property type="entry name" value="Hexapep"/>
</dbReference>
<keyword evidence="4" id="KW-1185">Reference proteome</keyword>
<evidence type="ECO:0000256" key="1">
    <source>
        <dbReference type="ARBA" id="ARBA00007274"/>
    </source>
</evidence>
<comment type="caution">
    <text evidence="3">The sequence shown here is derived from an EMBL/GenBank/DDBJ whole genome shotgun (WGS) entry which is preliminary data.</text>
</comment>
<reference evidence="3 4" key="1">
    <citation type="journal article" date="2014" name="Environ. Microbiol.">
        <title>Comparative genomics of the marine bacterial genus Glaciecola reveals the high degree of genomic diversity and genomic characteristic for cold adaptation.</title>
        <authorList>
            <person name="Qin Q.L."/>
            <person name="Xie B.B."/>
            <person name="Yu Y."/>
            <person name="Shu Y.L."/>
            <person name="Rong J.C."/>
            <person name="Zhang Y.J."/>
            <person name="Zhao D.L."/>
            <person name="Chen X.L."/>
            <person name="Zhang X.Y."/>
            <person name="Chen B."/>
            <person name="Zhou B.C."/>
            <person name="Zhang Y.Z."/>
        </authorList>
    </citation>
    <scope>NUCLEOTIDE SEQUENCE [LARGE SCALE GENOMIC DNA]</scope>
    <source>
        <strain evidence="3 4">NO2</strain>
    </source>
</reference>
<dbReference type="PANTHER" id="PTHR43300:SF11">
    <property type="entry name" value="ACETYLTRANSFERASE RV3034C-RELATED"/>
    <property type="match status" value="1"/>
</dbReference>
<keyword evidence="3" id="KW-0808">Transferase</keyword>
<dbReference type="Gene3D" id="2.160.10.10">
    <property type="entry name" value="Hexapeptide repeat proteins"/>
    <property type="match status" value="1"/>
</dbReference>
<keyword evidence="2" id="KW-1133">Transmembrane helix</keyword>
<dbReference type="GO" id="GO:0016740">
    <property type="term" value="F:transferase activity"/>
    <property type="evidence" value="ECO:0007669"/>
    <property type="project" value="UniProtKB-KW"/>
</dbReference>
<sequence length="193" mass="20513">MKKVVKSLVFILSALLILPVTLIYFIIRPLIGEDVALTSCSQFLSLLPGKSSVYLRAGFYRFALTHCSPDAVISFLVLFSQQDTEVGSGVYIGPQSNIGRCKIGNNSLIGSSVHVMSGKGQHDFSDLDVPIKEQGGTFEKIVIGQNCWVGNGAMIMANIGANCVVGAGSVVIDDIPENAIVAGNPARVIKVRS</sequence>
<dbReference type="InterPro" id="IPR050179">
    <property type="entry name" value="Trans_hexapeptide_repeat"/>
</dbReference>
<organism evidence="3 4">
    <name type="scientific">Paraglaciecola agarilytica NO2</name>
    <dbReference type="NCBI Taxonomy" id="1125747"/>
    <lineage>
        <taxon>Bacteria</taxon>
        <taxon>Pseudomonadati</taxon>
        <taxon>Pseudomonadota</taxon>
        <taxon>Gammaproteobacteria</taxon>
        <taxon>Alteromonadales</taxon>
        <taxon>Alteromonadaceae</taxon>
        <taxon>Paraglaciecola</taxon>
    </lineage>
</organism>
<dbReference type="Pfam" id="PF14602">
    <property type="entry name" value="Hexapep_2"/>
    <property type="match status" value="1"/>
</dbReference>
<keyword evidence="2" id="KW-0472">Membrane</keyword>